<proteinExistence type="predicted"/>
<reference evidence="1 2" key="1">
    <citation type="journal article" date="2013" name="Genome Biol.">
        <title>Genome of Acanthamoeba castellanii highlights extensive lateral gene transfer and early evolution of tyrosine kinase signaling.</title>
        <authorList>
            <person name="Clarke M."/>
            <person name="Lohan A.J."/>
            <person name="Liu B."/>
            <person name="Lagkouvardos I."/>
            <person name="Roy S."/>
            <person name="Zafar N."/>
            <person name="Bertelli C."/>
            <person name="Schilde C."/>
            <person name="Kianianmomeni A."/>
            <person name="Burglin T.R."/>
            <person name="Frech C."/>
            <person name="Turcotte B."/>
            <person name="Kopec K.O."/>
            <person name="Synnott J.M."/>
            <person name="Choo C."/>
            <person name="Paponov I."/>
            <person name="Finkler A."/>
            <person name="Soon Heng Tan C."/>
            <person name="Hutchins A.P."/>
            <person name="Weinmeier T."/>
            <person name="Rattei T."/>
            <person name="Chu J.S."/>
            <person name="Gimenez G."/>
            <person name="Irimia M."/>
            <person name="Rigden D.J."/>
            <person name="Fitzpatrick D.A."/>
            <person name="Lorenzo-Morales J."/>
            <person name="Bateman A."/>
            <person name="Chiu C.H."/>
            <person name="Tang P."/>
            <person name="Hegemann P."/>
            <person name="Fromm H."/>
            <person name="Raoult D."/>
            <person name="Greub G."/>
            <person name="Miranda-Saavedra D."/>
            <person name="Chen N."/>
            <person name="Nash P."/>
            <person name="Ginger M.L."/>
            <person name="Horn M."/>
            <person name="Schaap P."/>
            <person name="Caler L."/>
            <person name="Loftus B."/>
        </authorList>
    </citation>
    <scope>NUCLEOTIDE SEQUENCE [LARGE SCALE GENOMIC DNA]</scope>
    <source>
        <strain evidence="1 2">Neff</strain>
    </source>
</reference>
<dbReference type="RefSeq" id="XP_004353242.1">
    <property type="nucleotide sequence ID" value="XM_004353190.1"/>
</dbReference>
<dbReference type="AlphaFoldDB" id="L8HDW3"/>
<organism evidence="1 2">
    <name type="scientific">Acanthamoeba castellanii (strain ATCC 30010 / Neff)</name>
    <dbReference type="NCBI Taxonomy" id="1257118"/>
    <lineage>
        <taxon>Eukaryota</taxon>
        <taxon>Amoebozoa</taxon>
        <taxon>Discosea</taxon>
        <taxon>Longamoebia</taxon>
        <taxon>Centramoebida</taxon>
        <taxon>Acanthamoebidae</taxon>
        <taxon>Acanthamoeba</taxon>
    </lineage>
</organism>
<dbReference type="Proteomes" id="UP000011083">
    <property type="component" value="Unassembled WGS sequence"/>
</dbReference>
<dbReference type="KEGG" id="acan:ACA1_073580"/>
<sequence length="80" mass="8620">MVQQCGGAVERRCDGQELGDSWTAVLLKLSEGSKKTVVDVVAVLGKKLLPYPCQPSVNLLVFGTSVTMKLLLQVTDQLCL</sequence>
<dbReference type="GeneID" id="14924697"/>
<keyword evidence="2" id="KW-1185">Reference proteome</keyword>
<accession>L8HDW3</accession>
<dbReference type="VEuPathDB" id="AmoebaDB:ACA1_073580"/>
<protein>
    <submittedName>
        <fullName evidence="1">Uncharacterized protein</fullName>
    </submittedName>
</protein>
<evidence type="ECO:0000313" key="1">
    <source>
        <dbReference type="EMBL" id="ELR23714.1"/>
    </source>
</evidence>
<gene>
    <name evidence="1" type="ORF">ACA1_073580</name>
</gene>
<dbReference type="EMBL" id="KB007857">
    <property type="protein sequence ID" value="ELR23714.1"/>
    <property type="molecule type" value="Genomic_DNA"/>
</dbReference>
<evidence type="ECO:0000313" key="2">
    <source>
        <dbReference type="Proteomes" id="UP000011083"/>
    </source>
</evidence>
<name>L8HDW3_ACACF</name>